<organism evidence="11 12">
    <name type="scientific">Tepidiphilus thermophilus</name>
    <dbReference type="NCBI Taxonomy" id="876478"/>
    <lineage>
        <taxon>Bacteria</taxon>
        <taxon>Pseudomonadati</taxon>
        <taxon>Pseudomonadota</taxon>
        <taxon>Hydrogenophilia</taxon>
        <taxon>Hydrogenophilales</taxon>
        <taxon>Hydrogenophilaceae</taxon>
        <taxon>Tepidiphilus</taxon>
    </lineage>
</organism>
<dbReference type="GO" id="GO:0032049">
    <property type="term" value="P:cardiolipin biosynthetic process"/>
    <property type="evidence" value="ECO:0007669"/>
    <property type="project" value="InterPro"/>
</dbReference>
<evidence type="ECO:0000256" key="8">
    <source>
        <dbReference type="ARBA" id="ARBA00023264"/>
    </source>
</evidence>
<dbReference type="AlphaFoldDB" id="A0A0K6IPD1"/>
<evidence type="ECO:0000256" key="7">
    <source>
        <dbReference type="ARBA" id="ARBA00023209"/>
    </source>
</evidence>
<protein>
    <recommendedName>
        <fullName evidence="9">Cardiolipin synthase B</fullName>
        <shortName evidence="9">CL synthase</shortName>
        <ecNumber evidence="9">2.7.8.-</ecNumber>
    </recommendedName>
</protein>
<evidence type="ECO:0000256" key="6">
    <source>
        <dbReference type="ARBA" id="ARBA00023136"/>
    </source>
</evidence>
<reference evidence="12" key="1">
    <citation type="submission" date="2015-08" db="EMBL/GenBank/DDBJ databases">
        <authorList>
            <person name="Babu N.S."/>
            <person name="Beckwith C.J."/>
            <person name="Beseler K.G."/>
            <person name="Brison A."/>
            <person name="Carone J.V."/>
            <person name="Caskin T.P."/>
            <person name="Diamond M."/>
            <person name="Durham M.E."/>
            <person name="Foxe J.M."/>
            <person name="Go M."/>
            <person name="Henderson B.A."/>
            <person name="Jones I.B."/>
            <person name="McGettigan J.A."/>
            <person name="Micheletti S.J."/>
            <person name="Nasrallah M.E."/>
            <person name="Ortiz D."/>
            <person name="Piller C.R."/>
            <person name="Privatt S.R."/>
            <person name="Schneider S.L."/>
            <person name="Sharp S."/>
            <person name="Smith T.C."/>
            <person name="Stanton J.D."/>
            <person name="Ullery H.E."/>
            <person name="Wilson R.J."/>
            <person name="Serrano M.G."/>
            <person name="Buck G."/>
            <person name="Lee V."/>
            <person name="Wang Y."/>
            <person name="Carvalho R."/>
            <person name="Voegtly L."/>
            <person name="Shi R."/>
            <person name="Duckworth R."/>
            <person name="Johnson A."/>
            <person name="Loviza R."/>
            <person name="Walstead R."/>
            <person name="Shah Z."/>
            <person name="Kiflezghi M."/>
            <person name="Wade K."/>
            <person name="Ball S.L."/>
            <person name="Bradley K.W."/>
            <person name="Asai D.J."/>
            <person name="Bowman C.A."/>
            <person name="Russell D.A."/>
            <person name="Pope W.H."/>
            <person name="Jacobs-Sera D."/>
            <person name="Hendrix R.W."/>
            <person name="Hatfull G.F."/>
        </authorList>
    </citation>
    <scope>NUCLEOTIDE SEQUENCE [LARGE SCALE GENOMIC DNA]</scope>
    <source>
        <strain evidence="12">JCM 19170</strain>
    </source>
</reference>
<keyword evidence="4" id="KW-0677">Repeat</keyword>
<evidence type="ECO:0000313" key="12">
    <source>
        <dbReference type="Proteomes" id="UP000182108"/>
    </source>
</evidence>
<feature type="active site" evidence="9">
    <location>
        <position position="114"/>
    </location>
</feature>
<keyword evidence="3 9" id="KW-0808">Transferase</keyword>
<keyword evidence="2 9" id="KW-0444">Lipid biosynthesis</keyword>
<dbReference type="SMART" id="SM00155">
    <property type="entry name" value="PLDc"/>
    <property type="match status" value="2"/>
</dbReference>
<dbReference type="Gene3D" id="3.30.870.10">
    <property type="entry name" value="Endonuclease Chain A"/>
    <property type="match status" value="2"/>
</dbReference>
<feature type="domain" description="PLD phosphodiesterase" evidence="10">
    <location>
        <begin position="292"/>
        <end position="319"/>
    </location>
</feature>
<dbReference type="NCBIfam" id="NF008427">
    <property type="entry name" value="PRK11263.1"/>
    <property type="match status" value="1"/>
</dbReference>
<feature type="domain" description="PLD phosphodiesterase" evidence="10">
    <location>
        <begin position="109"/>
        <end position="136"/>
    </location>
</feature>
<keyword evidence="6 9" id="KW-0472">Membrane</keyword>
<comment type="function">
    <text evidence="9">Catalyzes the phosphatidyl group transfer from one phosphatidylglycerol molecule to another to form cardiolipin (CL) (diphosphatidylglycerol) and glycerol.</text>
</comment>
<proteinExistence type="inferred from homology"/>
<sequence length="392" mass="45036">MALDFLPGNRLQLLENGAEFFPALLRAIDAAREEVRLETYIFECDEIGEAVLAALVRAAARGVRVYLLVDGFGARDFIVHRMHGVAAAGVEVEVYRPLRGPWFIPRRHRLRRLHRKLACCDGRVAFVGGINILSDFTRLPGRRIRLPRWDYAVRIEGPLVRSVQQAMQRLWRLVCWTNGRRRPPRLVARAAHDGPAGPHRAVLVLRDNWRHRHDIEHAYLHMLARARKEVWIACAYFFPGKRFRRALAACTARGVRVRLVLQGLSDHPILSQATRALYPWLLRQGVELWEYHATEMHAKVAVFDDRYATVGSSNIDPFSLFMAREANVWVDDLGFSAELRARLEQHVAQGAVRLDEEGFARLPRWRKALSWVVLGWVRLIIGWAGYTRDMEG</sequence>
<evidence type="ECO:0000313" key="11">
    <source>
        <dbReference type="EMBL" id="CUB04951.1"/>
    </source>
</evidence>
<keyword evidence="7 9" id="KW-0594">Phospholipid biosynthesis</keyword>
<gene>
    <name evidence="9" type="primary">clsB</name>
    <name evidence="11" type="ORF">Ga0061068_101141</name>
</gene>
<dbReference type="Pfam" id="PF13091">
    <property type="entry name" value="PLDc_2"/>
    <property type="match status" value="2"/>
</dbReference>
<keyword evidence="5 9" id="KW-0443">Lipid metabolism</keyword>
<dbReference type="InterPro" id="IPR025202">
    <property type="entry name" value="PLD-like_dom"/>
</dbReference>
<evidence type="ECO:0000256" key="1">
    <source>
        <dbReference type="ARBA" id="ARBA00022475"/>
    </source>
</evidence>
<dbReference type="PANTHER" id="PTHR21248">
    <property type="entry name" value="CARDIOLIPIN SYNTHASE"/>
    <property type="match status" value="1"/>
</dbReference>
<dbReference type="RefSeq" id="WP_198288952.1">
    <property type="nucleotide sequence ID" value="NZ_CYHH01000001.1"/>
</dbReference>
<keyword evidence="8 9" id="KW-1208">Phospholipid metabolism</keyword>
<feature type="active site" evidence="9">
    <location>
        <position position="116"/>
    </location>
</feature>
<dbReference type="EMBL" id="CYHH01000001">
    <property type="protein sequence ID" value="CUB04951.1"/>
    <property type="molecule type" value="Genomic_DNA"/>
</dbReference>
<evidence type="ECO:0000256" key="2">
    <source>
        <dbReference type="ARBA" id="ARBA00022516"/>
    </source>
</evidence>
<dbReference type="PANTHER" id="PTHR21248:SF23">
    <property type="entry name" value="CARDIOLIPIN SYNTHASE B"/>
    <property type="match status" value="1"/>
</dbReference>
<dbReference type="GO" id="GO:0008808">
    <property type="term" value="F:cardiolipin synthase activity"/>
    <property type="evidence" value="ECO:0007669"/>
    <property type="project" value="InterPro"/>
</dbReference>
<dbReference type="InterPro" id="IPR001736">
    <property type="entry name" value="PLipase_D/transphosphatidylase"/>
</dbReference>
<comment type="catalytic activity">
    <reaction evidence="9">
        <text>2 a 1,2-diacyl-sn-glycero-3-phospho-(1'-sn-glycerol) = a cardiolipin + glycerol</text>
        <dbReference type="Rhea" id="RHEA:31451"/>
        <dbReference type="ChEBI" id="CHEBI:17754"/>
        <dbReference type="ChEBI" id="CHEBI:62237"/>
        <dbReference type="ChEBI" id="CHEBI:64716"/>
    </reaction>
</comment>
<feature type="active site" evidence="9">
    <location>
        <position position="297"/>
    </location>
</feature>
<keyword evidence="1 9" id="KW-1003">Cell membrane</keyword>
<evidence type="ECO:0000256" key="3">
    <source>
        <dbReference type="ARBA" id="ARBA00022679"/>
    </source>
</evidence>
<feature type="active site" evidence="9">
    <location>
        <position position="299"/>
    </location>
</feature>
<evidence type="ECO:0000256" key="9">
    <source>
        <dbReference type="HAMAP-Rule" id="MF_01917"/>
    </source>
</evidence>
<dbReference type="InterPro" id="IPR030872">
    <property type="entry name" value="Cardiolipin_synth_ClsB"/>
</dbReference>
<feature type="active site" evidence="9">
    <location>
        <position position="121"/>
    </location>
</feature>
<dbReference type="SUPFAM" id="SSF56024">
    <property type="entry name" value="Phospholipase D/nuclease"/>
    <property type="match status" value="2"/>
</dbReference>
<evidence type="ECO:0000256" key="4">
    <source>
        <dbReference type="ARBA" id="ARBA00022737"/>
    </source>
</evidence>
<dbReference type="Proteomes" id="UP000182108">
    <property type="component" value="Unassembled WGS sequence"/>
</dbReference>
<dbReference type="EC" id="2.7.8.-" evidence="9"/>
<dbReference type="CDD" id="cd09159">
    <property type="entry name" value="PLDc_ybhO_like_2"/>
    <property type="match status" value="1"/>
</dbReference>
<feature type="active site" evidence="9">
    <location>
        <position position="304"/>
    </location>
</feature>
<accession>A0A0K6IPD1</accession>
<comment type="similarity">
    <text evidence="9">Belongs to the phospholipase D family. Cardiolipin synthase subfamily. ClsB sub-subfamily.</text>
</comment>
<dbReference type="PROSITE" id="PS50035">
    <property type="entry name" value="PLD"/>
    <property type="match status" value="2"/>
</dbReference>
<evidence type="ECO:0000256" key="5">
    <source>
        <dbReference type="ARBA" id="ARBA00023098"/>
    </source>
</evidence>
<dbReference type="GO" id="GO:0005886">
    <property type="term" value="C:plasma membrane"/>
    <property type="evidence" value="ECO:0007669"/>
    <property type="project" value="UniProtKB-SubCell"/>
</dbReference>
<dbReference type="HAMAP" id="MF_01917">
    <property type="entry name" value="Cardiolipin_synth_ClsB"/>
    <property type="match status" value="1"/>
</dbReference>
<name>A0A0K6IPD1_9PROT</name>
<comment type="subcellular location">
    <subcellularLocation>
        <location evidence="9">Cell membrane</location>
        <topology evidence="9">Peripheral membrane protein</topology>
    </subcellularLocation>
</comment>
<keyword evidence="12" id="KW-1185">Reference proteome</keyword>
<evidence type="ECO:0000259" key="10">
    <source>
        <dbReference type="PROSITE" id="PS50035"/>
    </source>
</evidence>